<dbReference type="InterPro" id="IPR036291">
    <property type="entry name" value="NAD(P)-bd_dom_sf"/>
</dbReference>
<reference evidence="5 6" key="1">
    <citation type="submission" date="2019-06" db="EMBL/GenBank/DDBJ databases">
        <title>Whole genome shotgun sequence of Nitrobacter winogradskyi NBRC 14297.</title>
        <authorList>
            <person name="Hosoyama A."/>
            <person name="Uohara A."/>
            <person name="Ohji S."/>
            <person name="Ichikawa N."/>
        </authorList>
    </citation>
    <scope>NUCLEOTIDE SEQUENCE [LARGE SCALE GENOMIC DNA]</scope>
    <source>
        <strain evidence="5 6">NBRC 14297</strain>
    </source>
</reference>
<gene>
    <name evidence="5" type="primary">wbpA</name>
    <name evidence="5" type="ORF">NWI01_22730</name>
</gene>
<dbReference type="PANTHER" id="PTHR43491">
    <property type="entry name" value="UDP-N-ACETYL-D-MANNOSAMINE DEHYDROGENASE"/>
    <property type="match status" value="1"/>
</dbReference>
<name>A0A4Y3WE08_NITWI</name>
<comment type="caution">
    <text evidence="5">The sequence shown here is derived from an EMBL/GenBank/DDBJ whole genome shotgun (WGS) entry which is preliminary data.</text>
</comment>
<dbReference type="AlphaFoldDB" id="A0A4Y3WE08"/>
<dbReference type="InterPro" id="IPR008927">
    <property type="entry name" value="6-PGluconate_DH-like_C_sf"/>
</dbReference>
<dbReference type="SMART" id="SM00984">
    <property type="entry name" value="UDPG_MGDP_dh_C"/>
    <property type="match status" value="1"/>
</dbReference>
<accession>A0A4Y3WE08</accession>
<dbReference type="InterPro" id="IPR036220">
    <property type="entry name" value="UDP-Glc/GDP-Man_DH_C_sf"/>
</dbReference>
<proteinExistence type="inferred from homology"/>
<dbReference type="GO" id="GO:0051287">
    <property type="term" value="F:NAD binding"/>
    <property type="evidence" value="ECO:0007669"/>
    <property type="project" value="InterPro"/>
</dbReference>
<sequence length="451" mass="49720">MPQVLSLRRSSFSESPKMKSELIEKLRSKKAVIGIVGLGYVGLPLTLRYCEVGYKVIGFDIDDNKVEALKRGESSIEHIPSAAIGQAVADRFDPTSDFSRARDVDALVLCVPTPLNRYREPDLSFVIGTTEAFVPYLHKGMVISLESTTYPGTTDEELKPRIEGGGLTVGKDIFLVFSPEREDPGNPNFSTKTIPKVCGGHTPDCLEVGLALYGGVIDKVVPVSSTRAAELTKLLENIHRSVNIGLVNEMKMVADRMGIDIHEVIRAAATKPFGFVPYYPGPGIGGHCIPIDPFYLTWKAREYGMHTRFIELAGEINSSMHDYVVAKVADGLNSQRKPVNGSRILVLGIAYKKNVDDMRESPSVFLMEKLRDLGADIAYSDPHIPVFPKMRQHSFALSSVSLSAETLETFDCVLLATDHDKFDYDLIKARAKLLVDCRGRFCDSDPHIVKA</sequence>
<organism evidence="5 6">
    <name type="scientific">Nitrobacter winogradskyi</name>
    <name type="common">Nitrobacter agilis</name>
    <dbReference type="NCBI Taxonomy" id="913"/>
    <lineage>
        <taxon>Bacteria</taxon>
        <taxon>Pseudomonadati</taxon>
        <taxon>Pseudomonadota</taxon>
        <taxon>Alphaproteobacteria</taxon>
        <taxon>Hyphomicrobiales</taxon>
        <taxon>Nitrobacteraceae</taxon>
        <taxon>Nitrobacter</taxon>
    </lineage>
</organism>
<keyword evidence="2" id="KW-0520">NAD</keyword>
<dbReference type="InterPro" id="IPR028359">
    <property type="entry name" value="UDP_ManNAc/GlcNAc_DH"/>
</dbReference>
<dbReference type="NCBIfam" id="TIGR03026">
    <property type="entry name" value="NDP-sugDHase"/>
    <property type="match status" value="1"/>
</dbReference>
<keyword evidence="1" id="KW-0560">Oxidoreductase</keyword>
<evidence type="ECO:0000256" key="1">
    <source>
        <dbReference type="ARBA" id="ARBA00023002"/>
    </source>
</evidence>
<evidence type="ECO:0000259" key="4">
    <source>
        <dbReference type="SMART" id="SM00984"/>
    </source>
</evidence>
<evidence type="ECO:0000313" key="5">
    <source>
        <dbReference type="EMBL" id="GEC16381.1"/>
    </source>
</evidence>
<evidence type="ECO:0000256" key="3">
    <source>
        <dbReference type="PIRNR" id="PIRNR000124"/>
    </source>
</evidence>
<dbReference type="PANTHER" id="PTHR43491:SF1">
    <property type="entry name" value="UDP-N-ACETYL-D-MANNOSAMINE DEHYDROGENASE"/>
    <property type="match status" value="1"/>
</dbReference>
<dbReference type="PIRSF" id="PIRSF500136">
    <property type="entry name" value="UDP_ManNAc_DH"/>
    <property type="match status" value="1"/>
</dbReference>
<dbReference type="SUPFAM" id="SSF52413">
    <property type="entry name" value="UDP-glucose/GDP-mannose dehydrogenase C-terminal domain"/>
    <property type="match status" value="1"/>
</dbReference>
<dbReference type="Proteomes" id="UP000318825">
    <property type="component" value="Unassembled WGS sequence"/>
</dbReference>
<dbReference type="InterPro" id="IPR014026">
    <property type="entry name" value="UDP-Glc/GDP-Man_DH_dimer"/>
</dbReference>
<dbReference type="GO" id="GO:0000271">
    <property type="term" value="P:polysaccharide biosynthetic process"/>
    <property type="evidence" value="ECO:0007669"/>
    <property type="project" value="InterPro"/>
</dbReference>
<dbReference type="PIRSF" id="PIRSF000124">
    <property type="entry name" value="UDPglc_GDPman_dh"/>
    <property type="match status" value="1"/>
</dbReference>
<dbReference type="Pfam" id="PF03720">
    <property type="entry name" value="UDPG_MGDP_dh_C"/>
    <property type="match status" value="1"/>
</dbReference>
<dbReference type="Pfam" id="PF00984">
    <property type="entry name" value="UDPG_MGDP_dh"/>
    <property type="match status" value="1"/>
</dbReference>
<dbReference type="GO" id="GO:0016628">
    <property type="term" value="F:oxidoreductase activity, acting on the CH-CH group of donors, NAD or NADP as acceptor"/>
    <property type="evidence" value="ECO:0007669"/>
    <property type="project" value="InterPro"/>
</dbReference>
<dbReference type="InterPro" id="IPR017476">
    <property type="entry name" value="UDP-Glc/GDP-Man"/>
</dbReference>
<dbReference type="Gene3D" id="3.40.50.720">
    <property type="entry name" value="NAD(P)-binding Rossmann-like Domain"/>
    <property type="match status" value="2"/>
</dbReference>
<dbReference type="EMBL" id="BJNF01000061">
    <property type="protein sequence ID" value="GEC16381.1"/>
    <property type="molecule type" value="Genomic_DNA"/>
</dbReference>
<comment type="similarity">
    <text evidence="3">Belongs to the UDP-glucose/GDP-mannose dehydrogenase family.</text>
</comment>
<feature type="domain" description="UDP-glucose/GDP-mannose dehydrogenase C-terminal" evidence="4">
    <location>
        <begin position="345"/>
        <end position="443"/>
    </location>
</feature>
<evidence type="ECO:0000256" key="2">
    <source>
        <dbReference type="ARBA" id="ARBA00023027"/>
    </source>
</evidence>
<dbReference type="InterPro" id="IPR001732">
    <property type="entry name" value="UDP-Glc/GDP-Man_DH_N"/>
</dbReference>
<dbReference type="SUPFAM" id="SSF48179">
    <property type="entry name" value="6-phosphogluconate dehydrogenase C-terminal domain-like"/>
    <property type="match status" value="1"/>
</dbReference>
<protein>
    <submittedName>
        <fullName evidence="5">UDP-N-acetyl-D-glucosamine 6-dehydrogenase</fullName>
    </submittedName>
</protein>
<dbReference type="Pfam" id="PF03721">
    <property type="entry name" value="UDPG_MGDP_dh_N"/>
    <property type="match status" value="1"/>
</dbReference>
<dbReference type="InterPro" id="IPR014027">
    <property type="entry name" value="UDP-Glc/GDP-Man_DH_C"/>
</dbReference>
<dbReference type="SUPFAM" id="SSF51735">
    <property type="entry name" value="NAD(P)-binding Rossmann-fold domains"/>
    <property type="match status" value="1"/>
</dbReference>
<dbReference type="GO" id="GO:0016616">
    <property type="term" value="F:oxidoreductase activity, acting on the CH-OH group of donors, NAD or NADP as acceptor"/>
    <property type="evidence" value="ECO:0007669"/>
    <property type="project" value="InterPro"/>
</dbReference>
<evidence type="ECO:0000313" key="6">
    <source>
        <dbReference type="Proteomes" id="UP000318825"/>
    </source>
</evidence>